<evidence type="ECO:0008006" key="4">
    <source>
        <dbReference type="Google" id="ProtNLM"/>
    </source>
</evidence>
<evidence type="ECO:0000256" key="1">
    <source>
        <dbReference type="SAM" id="Phobius"/>
    </source>
</evidence>
<organism evidence="2 3">
    <name type="scientific">Leeuwenhoekiella marinoflava DSM 3653</name>
    <dbReference type="NCBI Taxonomy" id="1122159"/>
    <lineage>
        <taxon>Bacteria</taxon>
        <taxon>Pseudomonadati</taxon>
        <taxon>Bacteroidota</taxon>
        <taxon>Flavobacteriia</taxon>
        <taxon>Flavobacteriales</taxon>
        <taxon>Flavobacteriaceae</taxon>
        <taxon>Leeuwenhoekiella</taxon>
    </lineage>
</organism>
<keyword evidence="3" id="KW-1185">Reference proteome</keyword>
<keyword evidence="1" id="KW-0472">Membrane</keyword>
<keyword evidence="1" id="KW-0812">Transmembrane</keyword>
<proteinExistence type="predicted"/>
<comment type="caution">
    <text evidence="2">The sequence shown here is derived from an EMBL/GenBank/DDBJ whole genome shotgun (WGS) entry which is preliminary data.</text>
</comment>
<protein>
    <recommendedName>
        <fullName evidence="4">SdpI/YhfL family protein</fullName>
    </recommendedName>
</protein>
<dbReference type="EMBL" id="FQUN01000010">
    <property type="protein sequence ID" value="SHF23403.1"/>
    <property type="molecule type" value="Genomic_DNA"/>
</dbReference>
<feature type="transmembrane region" description="Helical" evidence="1">
    <location>
        <begin position="6"/>
        <end position="24"/>
    </location>
</feature>
<keyword evidence="1" id="KW-1133">Transmembrane helix</keyword>
<gene>
    <name evidence="2" type="ORF">SAMN02745246_01963</name>
</gene>
<name>A0ABY1HRC5_9FLAO</name>
<reference evidence="2 3" key="1">
    <citation type="submission" date="2016-11" db="EMBL/GenBank/DDBJ databases">
        <authorList>
            <person name="Varghese N."/>
            <person name="Submissions S."/>
        </authorList>
    </citation>
    <scope>NUCLEOTIDE SEQUENCE [LARGE SCALE GENOMIC DNA]</scope>
    <source>
        <strain evidence="2 3">DSM 3653</strain>
    </source>
</reference>
<sequence>MPNWSTYPVIVLLTSIVWLSVTFLTKPEKDKTLFDFYKQTQPGGPGWERIIVKARAAGTALVTTNQKWSVPAGILATLVGCVTIYGALFSTGYWIYGYYTKASILTLLTLIATVVLVKLWQRIKTRVF</sequence>
<feature type="transmembrane region" description="Helical" evidence="1">
    <location>
        <begin position="102"/>
        <end position="120"/>
    </location>
</feature>
<dbReference type="Proteomes" id="UP000184494">
    <property type="component" value="Unassembled WGS sequence"/>
</dbReference>
<feature type="transmembrane region" description="Helical" evidence="1">
    <location>
        <begin position="74"/>
        <end position="96"/>
    </location>
</feature>
<accession>A0ABY1HRC5</accession>
<evidence type="ECO:0000313" key="2">
    <source>
        <dbReference type="EMBL" id="SHF23403.1"/>
    </source>
</evidence>
<evidence type="ECO:0000313" key="3">
    <source>
        <dbReference type="Proteomes" id="UP000184494"/>
    </source>
</evidence>